<evidence type="ECO:0000256" key="2">
    <source>
        <dbReference type="ARBA" id="ARBA00022729"/>
    </source>
</evidence>
<keyword evidence="2 5" id="KW-0732">Signal</keyword>
<protein>
    <recommendedName>
        <fullName evidence="8">EGF-like domain-containing protein</fullName>
    </recommendedName>
</protein>
<dbReference type="PANTHER" id="PTHR31468">
    <property type="entry name" value="1,3-BETA-GLUCANOSYLTRANSFERASE GAS1"/>
    <property type="match status" value="1"/>
</dbReference>
<evidence type="ECO:0000256" key="4">
    <source>
        <dbReference type="ARBA" id="ARBA00023180"/>
    </source>
</evidence>
<proteinExistence type="inferred from homology"/>
<dbReference type="AlphaFoldDB" id="A0A8J6CDU2"/>
<keyword evidence="4" id="KW-0325">Glycoprotein</keyword>
<dbReference type="Pfam" id="PF03198">
    <property type="entry name" value="Glyco_hydro_72"/>
    <property type="match status" value="1"/>
</dbReference>
<dbReference type="Gene3D" id="3.20.20.80">
    <property type="entry name" value="Glycosidases"/>
    <property type="match status" value="1"/>
</dbReference>
<reference evidence="6" key="1">
    <citation type="submission" date="2021-05" db="EMBL/GenBank/DDBJ databases">
        <title>The genome of the haptophyte Pavlova lutheri (Diacronema luteri, Pavlovales) - a model for lipid biosynthesis in eukaryotic algae.</title>
        <authorList>
            <person name="Hulatt C.J."/>
            <person name="Posewitz M.C."/>
        </authorList>
    </citation>
    <scope>NUCLEOTIDE SEQUENCE</scope>
    <source>
        <strain evidence="6">NIVA-4/92</strain>
    </source>
</reference>
<dbReference type="SUPFAM" id="SSF51445">
    <property type="entry name" value="(Trans)glycosidases"/>
    <property type="match status" value="1"/>
</dbReference>
<evidence type="ECO:0000313" key="7">
    <source>
        <dbReference type="Proteomes" id="UP000751190"/>
    </source>
</evidence>
<dbReference type="OMA" id="SWVDEYW"/>
<keyword evidence="7" id="KW-1185">Reference proteome</keyword>
<name>A0A8J6CDU2_DIALT</name>
<evidence type="ECO:0008006" key="8">
    <source>
        <dbReference type="Google" id="ProtNLM"/>
    </source>
</evidence>
<evidence type="ECO:0000256" key="1">
    <source>
        <dbReference type="ARBA" id="ARBA00007528"/>
    </source>
</evidence>
<organism evidence="6 7">
    <name type="scientific">Diacronema lutheri</name>
    <name type="common">Unicellular marine alga</name>
    <name type="synonym">Monochrysis lutheri</name>
    <dbReference type="NCBI Taxonomy" id="2081491"/>
    <lineage>
        <taxon>Eukaryota</taxon>
        <taxon>Haptista</taxon>
        <taxon>Haptophyta</taxon>
        <taxon>Pavlovophyceae</taxon>
        <taxon>Pavlovales</taxon>
        <taxon>Pavlovaceae</taxon>
        <taxon>Diacronema</taxon>
    </lineage>
</organism>
<gene>
    <name evidence="6" type="ORF">KFE25_000767</name>
</gene>
<evidence type="ECO:0000256" key="3">
    <source>
        <dbReference type="ARBA" id="ARBA00023157"/>
    </source>
</evidence>
<keyword evidence="3" id="KW-1015">Disulfide bond</keyword>
<feature type="chain" id="PRO_5035181664" description="EGF-like domain-containing protein" evidence="5">
    <location>
        <begin position="27"/>
        <end position="622"/>
    </location>
</feature>
<dbReference type="GO" id="GO:0042124">
    <property type="term" value="F:1,3-beta-glucanosyltransferase activity"/>
    <property type="evidence" value="ECO:0007669"/>
    <property type="project" value="TreeGrafter"/>
</dbReference>
<evidence type="ECO:0000313" key="6">
    <source>
        <dbReference type="EMBL" id="KAG8467451.1"/>
    </source>
</evidence>
<dbReference type="EMBL" id="JAGTXO010000006">
    <property type="protein sequence ID" value="KAG8467451.1"/>
    <property type="molecule type" value="Genomic_DNA"/>
</dbReference>
<dbReference type="GO" id="GO:0005886">
    <property type="term" value="C:plasma membrane"/>
    <property type="evidence" value="ECO:0007669"/>
    <property type="project" value="TreeGrafter"/>
</dbReference>
<sequence length="622" mass="69218">MAAPIRRRLVVGAVVAALSALMVADAAWYDVPSIEGRQILIYGKPFYVRGVCYSPVPVNESMLFGPYGDYFTDEYAFLWRRDLPLIRAMGANAIRIYGWDDLADHTLFLDYVLSMGLRVLITFPLGSASTTPVRGDANRKKVVDRFAAQVHKYGEHPSILAWSFGNEINMREHGFLQEFDREFVCGWNVHDEKLGGCYNAKSPPNETNPCYDSSYCVYDKLFRWIEQAARAAHEQSLMPILSTFADTDLVLDKIGRAGHLAPSINMWAAQLYRGYSFGPWFEHAANASNTPTNFKPFLVTEYGVDAYHDVCGHDPLKTPCFNQLGDSSGSHEDEGTQALWNRNLTIELAWHSSAQPACDSTSREYAELLNLTGDDTYVNQSCVVGGGFVYSWVDEYWKGSHVAAECHPNFWEPAFTIDECEYKAHVTCPNWNASLHDLCGQPLFSSPDHYQNEEWFGITSPTKCADSMDSLRLRKQYWALREEWTGGDSAEQIEMPSCERITECPGGCSGRGTCETDHRICGPATMKPNSGAPCCMCHPGWAGEQCDELDARTKLSIGCGFSILLLISAVFLSYALRPGLSHRKSSLDVDHYGNGGIGIEQGLLLDHKLLAGGPGHRSHLVQ</sequence>
<comment type="caution">
    <text evidence="6">The sequence shown here is derived from an EMBL/GenBank/DDBJ whole genome shotgun (WGS) entry which is preliminary data.</text>
</comment>
<accession>A0A8J6CDU2</accession>
<dbReference type="Proteomes" id="UP000751190">
    <property type="component" value="Unassembled WGS sequence"/>
</dbReference>
<comment type="similarity">
    <text evidence="1">Belongs to the glycosyl hydrolase 72 family.</text>
</comment>
<dbReference type="InterPro" id="IPR004886">
    <property type="entry name" value="Glucanosyltransferase"/>
</dbReference>
<dbReference type="GO" id="GO:0034411">
    <property type="term" value="P:cell wall (1-&gt;3)-beta-D-glucan biosynthetic process"/>
    <property type="evidence" value="ECO:0007669"/>
    <property type="project" value="TreeGrafter"/>
</dbReference>
<dbReference type="InterPro" id="IPR017853">
    <property type="entry name" value="GH"/>
</dbReference>
<dbReference type="OrthoDB" id="421038at2759"/>
<feature type="signal peptide" evidence="5">
    <location>
        <begin position="1"/>
        <end position="26"/>
    </location>
</feature>
<dbReference type="PANTHER" id="PTHR31468:SF2">
    <property type="entry name" value="1,3-BETA-GLUCANOSYLTRANSFERASE GAS1"/>
    <property type="match status" value="1"/>
</dbReference>
<evidence type="ECO:0000256" key="5">
    <source>
        <dbReference type="SAM" id="SignalP"/>
    </source>
</evidence>